<evidence type="ECO:0000313" key="2">
    <source>
        <dbReference type="Proteomes" id="UP001054945"/>
    </source>
</evidence>
<gene>
    <name evidence="1" type="ORF">CEXT_591911</name>
</gene>
<dbReference type="AlphaFoldDB" id="A0AAV4W6W6"/>
<proteinExistence type="predicted"/>
<dbReference type="Proteomes" id="UP001054945">
    <property type="component" value="Unassembled WGS sequence"/>
</dbReference>
<protein>
    <recommendedName>
        <fullName evidence="3">RNase H type-1 domain-containing protein</fullName>
    </recommendedName>
</protein>
<keyword evidence="2" id="KW-1185">Reference proteome</keyword>
<sequence length="82" mass="9333">MYFALDNLYQYPKNNWIHIYTDGSKMLDNVGGGVHSELFAFPASLGPIRTNFDRELEAIRVENKQISVTTVHLNIVVFSDSL</sequence>
<dbReference type="EMBL" id="BPLR01015762">
    <property type="protein sequence ID" value="GIY78492.1"/>
    <property type="molecule type" value="Genomic_DNA"/>
</dbReference>
<evidence type="ECO:0008006" key="3">
    <source>
        <dbReference type="Google" id="ProtNLM"/>
    </source>
</evidence>
<comment type="caution">
    <text evidence="1">The sequence shown here is derived from an EMBL/GenBank/DDBJ whole genome shotgun (WGS) entry which is preliminary data.</text>
</comment>
<accession>A0AAV4W6W6</accession>
<evidence type="ECO:0000313" key="1">
    <source>
        <dbReference type="EMBL" id="GIY78492.1"/>
    </source>
</evidence>
<reference evidence="1 2" key="1">
    <citation type="submission" date="2021-06" db="EMBL/GenBank/DDBJ databases">
        <title>Caerostris extrusa draft genome.</title>
        <authorList>
            <person name="Kono N."/>
            <person name="Arakawa K."/>
        </authorList>
    </citation>
    <scope>NUCLEOTIDE SEQUENCE [LARGE SCALE GENOMIC DNA]</scope>
</reference>
<organism evidence="1 2">
    <name type="scientific">Caerostris extrusa</name>
    <name type="common">Bark spider</name>
    <name type="synonym">Caerostris bankana</name>
    <dbReference type="NCBI Taxonomy" id="172846"/>
    <lineage>
        <taxon>Eukaryota</taxon>
        <taxon>Metazoa</taxon>
        <taxon>Ecdysozoa</taxon>
        <taxon>Arthropoda</taxon>
        <taxon>Chelicerata</taxon>
        <taxon>Arachnida</taxon>
        <taxon>Araneae</taxon>
        <taxon>Araneomorphae</taxon>
        <taxon>Entelegynae</taxon>
        <taxon>Araneoidea</taxon>
        <taxon>Araneidae</taxon>
        <taxon>Caerostris</taxon>
    </lineage>
</organism>
<name>A0AAV4W6W6_CAEEX</name>